<gene>
    <name evidence="4" type="ORF">F1189_04710</name>
</gene>
<feature type="domain" description="Peptidase A2" evidence="3">
    <location>
        <begin position="69"/>
        <end position="109"/>
    </location>
</feature>
<dbReference type="CDD" id="cd05483">
    <property type="entry name" value="retropepsin_like_bacteria"/>
    <property type="match status" value="1"/>
</dbReference>
<dbReference type="PROSITE" id="PS50175">
    <property type="entry name" value="ASP_PROT_RETROV"/>
    <property type="match status" value="2"/>
</dbReference>
<reference evidence="4 5" key="1">
    <citation type="submission" date="2019-09" db="EMBL/GenBank/DDBJ databases">
        <title>Genome sequence of Rhodovastum atsumiense, a diverse member of the Acetobacteraceae family of non-sulfur purple photosynthetic bacteria.</title>
        <authorList>
            <person name="Meyer T."/>
            <person name="Kyndt J."/>
        </authorList>
    </citation>
    <scope>NUCLEOTIDE SEQUENCE [LARGE SCALE GENOMIC DNA]</scope>
    <source>
        <strain evidence="4 5">DSM 21279</strain>
    </source>
</reference>
<accession>A0A5M6IZI6</accession>
<evidence type="ECO:0000313" key="5">
    <source>
        <dbReference type="Proteomes" id="UP000325255"/>
    </source>
</evidence>
<name>A0A5M6IZI6_9PROT</name>
<evidence type="ECO:0000313" key="4">
    <source>
        <dbReference type="EMBL" id="KAA5613713.1"/>
    </source>
</evidence>
<evidence type="ECO:0000256" key="1">
    <source>
        <dbReference type="ARBA" id="ARBA00022801"/>
    </source>
</evidence>
<dbReference type="EMBL" id="VWPK01000005">
    <property type="protein sequence ID" value="KAA5613713.1"/>
    <property type="molecule type" value="Genomic_DNA"/>
</dbReference>
<keyword evidence="2" id="KW-0732">Signal</keyword>
<comment type="caution">
    <text evidence="4">The sequence shown here is derived from an EMBL/GenBank/DDBJ whole genome shotgun (WGS) entry which is preliminary data.</text>
</comment>
<keyword evidence="1" id="KW-0378">Hydrolase</keyword>
<evidence type="ECO:0000256" key="2">
    <source>
        <dbReference type="SAM" id="SignalP"/>
    </source>
</evidence>
<keyword evidence="5" id="KW-1185">Reference proteome</keyword>
<dbReference type="Gene3D" id="2.40.70.10">
    <property type="entry name" value="Acid Proteases"/>
    <property type="match status" value="2"/>
</dbReference>
<dbReference type="GO" id="GO:0004190">
    <property type="term" value="F:aspartic-type endopeptidase activity"/>
    <property type="evidence" value="ECO:0007669"/>
    <property type="project" value="InterPro"/>
</dbReference>
<feature type="chain" id="PRO_5024364797" description="Peptidase A2 domain-containing protein" evidence="2">
    <location>
        <begin position="30"/>
        <end position="319"/>
    </location>
</feature>
<sequence>MIAIPGLPCRSARPLAIGLVALGLSAAPAAGGSPLARDTACRAETRAELPVTVQRNFLLVPAALDGGRTLMLVDTGAEASTVTPEAARTLGLAWQRTGRTIVGVGGTVQGGSVRVRHMDLGPLRHVALTLDVGSLPSLGGRGRPVAGLLGADVLDAYDIEIDVPGQAMRLHAVSPCPGFIPPGYRSGNGHPLSRTRSGLLFLSVEVEGRRMRALLDTGARGSLITPRAASQAGVTEAALARDPVVTGRGLGGARLAFRQHRFNEVRVGASVARDMVMSIAPLPLEGVDMLLGADWLAGRRIWISRAANRLFQERGDTPR</sequence>
<dbReference type="SUPFAM" id="SSF50630">
    <property type="entry name" value="Acid proteases"/>
    <property type="match status" value="2"/>
</dbReference>
<evidence type="ECO:0000259" key="3">
    <source>
        <dbReference type="PROSITE" id="PS50175"/>
    </source>
</evidence>
<dbReference type="AlphaFoldDB" id="A0A5M6IZI6"/>
<dbReference type="InterPro" id="IPR021109">
    <property type="entry name" value="Peptidase_aspartic_dom_sf"/>
</dbReference>
<feature type="domain" description="Peptidase A2" evidence="3">
    <location>
        <begin position="211"/>
        <end position="289"/>
    </location>
</feature>
<feature type="signal peptide" evidence="2">
    <location>
        <begin position="1"/>
        <end position="29"/>
    </location>
</feature>
<dbReference type="InterPro" id="IPR001995">
    <property type="entry name" value="Peptidase_A2_cat"/>
</dbReference>
<dbReference type="RefSeq" id="WP_150039462.1">
    <property type="nucleotide sequence ID" value="NZ_OW485601.1"/>
</dbReference>
<organism evidence="4 5">
    <name type="scientific">Rhodovastum atsumiense</name>
    <dbReference type="NCBI Taxonomy" id="504468"/>
    <lineage>
        <taxon>Bacteria</taxon>
        <taxon>Pseudomonadati</taxon>
        <taxon>Pseudomonadota</taxon>
        <taxon>Alphaproteobacteria</taxon>
        <taxon>Acetobacterales</taxon>
        <taxon>Acetobacteraceae</taxon>
        <taxon>Rhodovastum</taxon>
    </lineage>
</organism>
<protein>
    <recommendedName>
        <fullName evidence="3">Peptidase A2 domain-containing protein</fullName>
    </recommendedName>
</protein>
<proteinExistence type="predicted"/>
<dbReference type="OrthoDB" id="7274117at2"/>
<dbReference type="Pfam" id="PF13650">
    <property type="entry name" value="Asp_protease_2"/>
    <property type="match status" value="2"/>
</dbReference>
<dbReference type="InterPro" id="IPR034122">
    <property type="entry name" value="Retropepsin-like_bacterial"/>
</dbReference>
<dbReference type="Proteomes" id="UP000325255">
    <property type="component" value="Unassembled WGS sequence"/>
</dbReference>
<dbReference type="GO" id="GO:0006508">
    <property type="term" value="P:proteolysis"/>
    <property type="evidence" value="ECO:0007669"/>
    <property type="project" value="InterPro"/>
</dbReference>